<evidence type="ECO:0000256" key="4">
    <source>
        <dbReference type="ARBA" id="ARBA00022771"/>
    </source>
</evidence>
<evidence type="ECO:0000256" key="5">
    <source>
        <dbReference type="ARBA" id="ARBA00022833"/>
    </source>
</evidence>
<dbReference type="SMART" id="SM01014">
    <property type="entry name" value="ARID"/>
    <property type="match status" value="1"/>
</dbReference>
<dbReference type="GO" id="GO:0034647">
    <property type="term" value="F:histone H3K4me/H3K4me2/H3K4me3 demethylase activity"/>
    <property type="evidence" value="ECO:0007669"/>
    <property type="project" value="TreeGrafter"/>
</dbReference>
<dbReference type="SMART" id="SM00501">
    <property type="entry name" value="BRIGHT"/>
    <property type="match status" value="1"/>
</dbReference>
<feature type="domain" description="PHD-type" evidence="10">
    <location>
        <begin position="327"/>
        <end position="377"/>
    </location>
</feature>
<dbReference type="Gene3D" id="3.30.40.10">
    <property type="entry name" value="Zinc/RING finger domain, C3HC4 (zinc finger)"/>
    <property type="match status" value="2"/>
</dbReference>
<comment type="subcellular location">
    <subcellularLocation>
        <location evidence="1">Nucleus</location>
    </subcellularLocation>
</comment>
<evidence type="ECO:0000259" key="10">
    <source>
        <dbReference type="PROSITE" id="PS50016"/>
    </source>
</evidence>
<dbReference type="GO" id="GO:0005634">
    <property type="term" value="C:nucleus"/>
    <property type="evidence" value="ECO:0007669"/>
    <property type="project" value="UniProtKB-SubCell"/>
</dbReference>
<dbReference type="CDD" id="cd15518">
    <property type="entry name" value="PHD_Ecm5p_Lid2p_like"/>
    <property type="match status" value="1"/>
</dbReference>
<proteinExistence type="predicted"/>
<dbReference type="Pfam" id="PF02375">
    <property type="entry name" value="JmjN"/>
    <property type="match status" value="1"/>
</dbReference>
<keyword evidence="2" id="KW-0479">Metal-binding</keyword>
<dbReference type="SMART" id="SM00545">
    <property type="entry name" value="JmjN"/>
    <property type="match status" value="1"/>
</dbReference>
<evidence type="ECO:0000256" key="1">
    <source>
        <dbReference type="ARBA" id="ARBA00004123"/>
    </source>
</evidence>
<dbReference type="FunFam" id="1.10.150.60:FF:000016">
    <property type="entry name" value="Putative Lysine-specific demethylase 5B"/>
    <property type="match status" value="1"/>
</dbReference>
<dbReference type="SUPFAM" id="SSF46774">
    <property type="entry name" value="ARID-like"/>
    <property type="match status" value="1"/>
</dbReference>
<feature type="region of interest" description="Disordered" evidence="9">
    <location>
        <begin position="25"/>
        <end position="50"/>
    </location>
</feature>
<gene>
    <name evidence="14" type="ORF">H4219_004817</name>
</gene>
<feature type="compositionally biased region" description="Polar residues" evidence="9">
    <location>
        <begin position="234"/>
        <end position="247"/>
    </location>
</feature>
<dbReference type="InterPro" id="IPR011011">
    <property type="entry name" value="Znf_FYVE_PHD"/>
</dbReference>
<dbReference type="PANTHER" id="PTHR10694">
    <property type="entry name" value="LYSINE-SPECIFIC DEMETHYLASE"/>
    <property type="match status" value="1"/>
</dbReference>
<dbReference type="Pfam" id="PF00628">
    <property type="entry name" value="PHD"/>
    <property type="match status" value="2"/>
</dbReference>
<dbReference type="GO" id="GO:0003677">
    <property type="term" value="F:DNA binding"/>
    <property type="evidence" value="ECO:0007669"/>
    <property type="project" value="InterPro"/>
</dbReference>
<keyword evidence="15" id="KW-1185">Reference proteome</keyword>
<keyword evidence="5" id="KW-0862">Zinc</keyword>
<dbReference type="SMART" id="SM00249">
    <property type="entry name" value="PHD"/>
    <property type="match status" value="3"/>
</dbReference>
<dbReference type="InterPro" id="IPR004198">
    <property type="entry name" value="Znf_C5HC2"/>
</dbReference>
<dbReference type="Pfam" id="PF08429">
    <property type="entry name" value="PLU-1"/>
    <property type="match status" value="1"/>
</dbReference>
<organism evidence="14 15">
    <name type="scientific">Mycoemilia scoparia</name>
    <dbReference type="NCBI Taxonomy" id="417184"/>
    <lineage>
        <taxon>Eukaryota</taxon>
        <taxon>Fungi</taxon>
        <taxon>Fungi incertae sedis</taxon>
        <taxon>Zoopagomycota</taxon>
        <taxon>Kickxellomycotina</taxon>
        <taxon>Kickxellomycetes</taxon>
        <taxon>Kickxellales</taxon>
        <taxon>Kickxellaceae</taxon>
        <taxon>Mycoemilia</taxon>
    </lineage>
</organism>
<feature type="compositionally biased region" description="Polar residues" evidence="9">
    <location>
        <begin position="263"/>
        <end position="272"/>
    </location>
</feature>
<accession>A0A9W7ZQC8</accession>
<feature type="domain" description="JmjC" evidence="13">
    <location>
        <begin position="476"/>
        <end position="642"/>
    </location>
</feature>
<dbReference type="InterPro" id="IPR019786">
    <property type="entry name" value="Zinc_finger_PHD-type_CS"/>
</dbReference>
<dbReference type="Pfam" id="PF01388">
    <property type="entry name" value="ARID"/>
    <property type="match status" value="1"/>
</dbReference>
<dbReference type="InterPro" id="IPR013083">
    <property type="entry name" value="Znf_RING/FYVE/PHD"/>
</dbReference>
<evidence type="ECO:0000256" key="7">
    <source>
        <dbReference type="ARBA" id="ARBA00023242"/>
    </source>
</evidence>
<evidence type="ECO:0000256" key="8">
    <source>
        <dbReference type="PROSITE-ProRule" id="PRU00146"/>
    </source>
</evidence>
<feature type="domain" description="PHD-type" evidence="10">
    <location>
        <begin position="1297"/>
        <end position="1346"/>
    </location>
</feature>
<name>A0A9W7ZQC8_9FUNG</name>
<evidence type="ECO:0000259" key="12">
    <source>
        <dbReference type="PROSITE" id="PS51183"/>
    </source>
</evidence>
<dbReference type="InterPro" id="IPR003349">
    <property type="entry name" value="JmjN"/>
</dbReference>
<dbReference type="InterPro" id="IPR019787">
    <property type="entry name" value="Znf_PHD-finger"/>
</dbReference>
<dbReference type="Gene3D" id="1.10.150.60">
    <property type="entry name" value="ARID DNA-binding domain"/>
    <property type="match status" value="1"/>
</dbReference>
<evidence type="ECO:0000313" key="15">
    <source>
        <dbReference type="Proteomes" id="UP001150538"/>
    </source>
</evidence>
<evidence type="ECO:0000256" key="9">
    <source>
        <dbReference type="SAM" id="MobiDB-lite"/>
    </source>
</evidence>
<evidence type="ECO:0000259" key="11">
    <source>
        <dbReference type="PROSITE" id="PS51011"/>
    </source>
</evidence>
<dbReference type="InterPro" id="IPR013637">
    <property type="entry name" value="Lys_sp_deMease-like_dom"/>
</dbReference>
<feature type="region of interest" description="Disordered" evidence="9">
    <location>
        <begin position="233"/>
        <end position="322"/>
    </location>
</feature>
<dbReference type="SMART" id="SM00558">
    <property type="entry name" value="JmjC"/>
    <property type="match status" value="1"/>
</dbReference>
<reference evidence="14" key="1">
    <citation type="submission" date="2022-07" db="EMBL/GenBank/DDBJ databases">
        <title>Phylogenomic reconstructions and comparative analyses of Kickxellomycotina fungi.</title>
        <authorList>
            <person name="Reynolds N.K."/>
            <person name="Stajich J.E."/>
            <person name="Barry K."/>
            <person name="Grigoriev I.V."/>
            <person name="Crous P."/>
            <person name="Smith M.E."/>
        </authorList>
    </citation>
    <scope>NUCLEOTIDE SEQUENCE</scope>
    <source>
        <strain evidence="14">NBRC 100468</strain>
    </source>
</reference>
<evidence type="ECO:0000256" key="6">
    <source>
        <dbReference type="ARBA" id="ARBA00023004"/>
    </source>
</evidence>
<dbReference type="Gene3D" id="2.60.120.650">
    <property type="entry name" value="Cupin"/>
    <property type="match status" value="1"/>
</dbReference>
<dbReference type="Gene3D" id="2.30.30.1150">
    <property type="match status" value="1"/>
</dbReference>
<keyword evidence="3" id="KW-0677">Repeat</keyword>
<evidence type="ECO:0000256" key="2">
    <source>
        <dbReference type="ARBA" id="ARBA00022723"/>
    </source>
</evidence>
<dbReference type="InterPro" id="IPR001606">
    <property type="entry name" value="ARID_dom"/>
</dbReference>
<keyword evidence="6" id="KW-0408">Iron</keyword>
<comment type="caution">
    <text evidence="14">The sequence shown here is derived from an EMBL/GenBank/DDBJ whole genome shotgun (WGS) entry which is preliminary data.</text>
</comment>
<sequence>MKKVQYHKLPTASGVSTFDLSTVQAPSAAEDLQEKSKANPPRPSPLGLPHAPIYYPSEDEFHDPLSYIQKIRPEAEVAGICKIVPPKGWSPTFSLDVNHFRFHTRRQQLNSLEGKARTNMNYLDQLYKFHAKQGQPLIKIPQLDHRPIDLYDLRKEVAARGGFNKVTEEKRWAEIGRGMNYDRKNCTSMSNSLKVAYFKIILPFEIYMNKLKAHGIKSENGLPENLENGAEAISENNEPLDSPSTRGSKSKIRRSASIAASRNLNENGTQQPHNKRRKVKNGKDDALESPTSLKASTSSQGMKSPVKEQQEEGKGVSKPAGTAEAIPDRCEVCKKSEDDEHMLICDGCDKGFHMYCLTPPLKTVPANDWYCDKCILTAGTDFGFEDGSVYSLESFQVKCNAFKRKMFPKYYKEAEAKGNKPAEYKSVFVDPTNVESEFWRLVASPYEDVEVEYGADLHSNQHGSGFPTLERNPLDRYSRDPWNLTLLPFQKGSLFNYINQDISGMMSPWLYVGMCFSTFCWHNEDHYTYSINYNHWGDIKTWYGVPGSSAEKFEKAMVKAMPELFETQPDLLLQLVTMYPPDKLVKENVPVYFCDQYPGEFVVTFPQAYHSGFNQGFNFAEAVNFATKDWIYRDVDCVKRYQEHYRAPVFSHDELLVVIEGSDQSPETSSWLKSVYKDMVDRELRERSDLKTRWGNRLKEVVYTTEVPDEQRQCLVCKAYTYLSSVVCTCDSKAASCLSHVKELCRCDISAKTLRLRFTESELNATLKDLSSRATIRNGRKDSRWETSYSRVMNVLCGKSPNHDAPKPPLPMLRVFLRIGLNNVLDASDLYTVEVIAHLKRFLQRVDQWTEGCQALFKLMGRNDQVLVMSDKHMKELSRWDQLSAQLLDQPDFGAKFWVLPEADKVVLAESGVSPKQASRRIKILEKTWPAFSGVSSGNSNAQAKNGSFINNGTNNGNIYKDKESDAFNFVSGKSDDQLKPIVASWAPGDPLLNEESGFLMYTLDHLQALYDQGLKLNISESPEMSLLHEWLIFGREIESKVSSYLSGRDSQHKSSKYGQNINQLISQAKQSGLYFPSLSRLSVYNEKATWDEKAQEVLTQRQISYDTLIDLLEQGILANVPPDNYQFHRMRILKQECDAWDAEARSIMDGREGTSLREVATMLERGHNMPCTPHSYQKLSELHKRIAELQDRVSDMAIGMSEPSFLSRPRLHDAKTLWNSCNELPSVIFTDFHGIEKALTDVQTWISRVKCVFVRSSSQKSLMEVLHEVETNVCKNLRRTASEIANPLQPDAPTNPIYCICRDYEHGFMIECDSCHEWYHARCLRIKRKSAKNGDVFVCPLCNFDQSVPHTTKRPNINVVSTIVDEGRQLPFVTDELEPLVTVVLEVTKFQDRVSSMLARLPPPDPQSFTDAIGPREATLRLYMLCSHGSEIEIDTTILRALQVELANEMDRCGRKLDFGLTQPTTSSMVSPELQTSNTFEHIPDAQTPPNAHPSVDMREIASTMLPMSGSKFHFGYEFCLCREILSPQSQSRPVIPCSRCDDWYHIDCANVTPLQAKSIIYYRLHYAEATRALGSLAHDKLAFPLDFICPYCSICCNIPYLYGEVEVIATEKSEF</sequence>
<feature type="compositionally biased region" description="Basic and acidic residues" evidence="9">
    <location>
        <begin position="305"/>
        <end position="315"/>
    </location>
</feature>
<feature type="domain" description="ARID" evidence="11">
    <location>
        <begin position="116"/>
        <end position="209"/>
    </location>
</feature>
<feature type="compositionally biased region" description="Polar residues" evidence="9">
    <location>
        <begin position="289"/>
        <end position="302"/>
    </location>
</feature>
<dbReference type="CDD" id="cd16100">
    <property type="entry name" value="ARID"/>
    <property type="match status" value="1"/>
</dbReference>
<dbReference type="SUPFAM" id="SSF51197">
    <property type="entry name" value="Clavaminate synthase-like"/>
    <property type="match status" value="1"/>
</dbReference>
<evidence type="ECO:0000256" key="3">
    <source>
        <dbReference type="ARBA" id="ARBA00022737"/>
    </source>
</evidence>
<dbReference type="SUPFAM" id="SSF57903">
    <property type="entry name" value="FYVE/PHD zinc finger"/>
    <property type="match status" value="3"/>
</dbReference>
<dbReference type="PROSITE" id="PS51011">
    <property type="entry name" value="ARID"/>
    <property type="match status" value="1"/>
</dbReference>
<dbReference type="GO" id="GO:0006355">
    <property type="term" value="P:regulation of DNA-templated transcription"/>
    <property type="evidence" value="ECO:0007669"/>
    <property type="project" value="TreeGrafter"/>
</dbReference>
<dbReference type="Pfam" id="PF02928">
    <property type="entry name" value="zf-C5HC2"/>
    <property type="match status" value="1"/>
</dbReference>
<evidence type="ECO:0000259" key="13">
    <source>
        <dbReference type="PROSITE" id="PS51184"/>
    </source>
</evidence>
<dbReference type="PROSITE" id="PS01359">
    <property type="entry name" value="ZF_PHD_1"/>
    <property type="match status" value="3"/>
</dbReference>
<keyword evidence="4 8" id="KW-0863">Zinc-finger</keyword>
<dbReference type="GO" id="GO:0000785">
    <property type="term" value="C:chromatin"/>
    <property type="evidence" value="ECO:0007669"/>
    <property type="project" value="TreeGrafter"/>
</dbReference>
<dbReference type="Proteomes" id="UP001150538">
    <property type="component" value="Unassembled WGS sequence"/>
</dbReference>
<dbReference type="PROSITE" id="PS51183">
    <property type="entry name" value="JMJN"/>
    <property type="match status" value="1"/>
</dbReference>
<dbReference type="PROSITE" id="PS50016">
    <property type="entry name" value="ZF_PHD_2"/>
    <property type="match status" value="2"/>
</dbReference>
<dbReference type="OrthoDB" id="1678912at2759"/>
<dbReference type="PROSITE" id="PS51184">
    <property type="entry name" value="JMJC"/>
    <property type="match status" value="1"/>
</dbReference>
<keyword evidence="7" id="KW-0539">Nucleus</keyword>
<dbReference type="InterPro" id="IPR001965">
    <property type="entry name" value="Znf_PHD"/>
</dbReference>
<protein>
    <recommendedName>
        <fullName evidence="16">[Histone H3]-trimethyl-L-lysine(4) demethylase</fullName>
    </recommendedName>
</protein>
<dbReference type="GO" id="GO:0008270">
    <property type="term" value="F:zinc ion binding"/>
    <property type="evidence" value="ECO:0007669"/>
    <property type="project" value="UniProtKB-KW"/>
</dbReference>
<dbReference type="InterPro" id="IPR036431">
    <property type="entry name" value="ARID_dom_sf"/>
</dbReference>
<evidence type="ECO:0008006" key="16">
    <source>
        <dbReference type="Google" id="ProtNLM"/>
    </source>
</evidence>
<dbReference type="InterPro" id="IPR003347">
    <property type="entry name" value="JmjC_dom"/>
</dbReference>
<feature type="domain" description="JmjN" evidence="12">
    <location>
        <begin position="51"/>
        <end position="92"/>
    </location>
</feature>
<dbReference type="Pfam" id="PF02373">
    <property type="entry name" value="JmjC"/>
    <property type="match status" value="1"/>
</dbReference>
<dbReference type="EMBL" id="JANBPU010000200">
    <property type="protein sequence ID" value="KAJ1914399.1"/>
    <property type="molecule type" value="Genomic_DNA"/>
</dbReference>
<evidence type="ECO:0000313" key="14">
    <source>
        <dbReference type="EMBL" id="KAJ1914399.1"/>
    </source>
</evidence>
<dbReference type="PANTHER" id="PTHR10694:SF33">
    <property type="entry name" value="LYSINE-SPECIFIC DEMETHYLASE 5"/>
    <property type="match status" value="1"/>
</dbReference>